<dbReference type="RefSeq" id="WP_254570349.1">
    <property type="nucleotide sequence ID" value="NZ_CP098502.1"/>
</dbReference>
<dbReference type="Proteomes" id="UP001056035">
    <property type="component" value="Chromosome"/>
</dbReference>
<evidence type="ECO:0000256" key="3">
    <source>
        <dbReference type="ARBA" id="ARBA00022741"/>
    </source>
</evidence>
<keyword evidence="8" id="KW-1185">Reference proteome</keyword>
<keyword evidence="3" id="KW-0547">Nucleotide-binding</keyword>
<dbReference type="InterPro" id="IPR000873">
    <property type="entry name" value="AMP-dep_synth/lig_dom"/>
</dbReference>
<proteinExistence type="inferred from homology"/>
<evidence type="ECO:0000256" key="4">
    <source>
        <dbReference type="ARBA" id="ARBA00022840"/>
    </source>
</evidence>
<dbReference type="PANTHER" id="PTHR43605:SF10">
    <property type="entry name" value="ACYL-COA SYNTHETASE MEDIUM CHAIN FAMILY MEMBER 3"/>
    <property type="match status" value="1"/>
</dbReference>
<dbReference type="Gene3D" id="3.30.300.30">
    <property type="match status" value="1"/>
</dbReference>
<name>A0ABY5DST4_9ACTN</name>
<dbReference type="InterPro" id="IPR051087">
    <property type="entry name" value="Mitochondrial_ACSM"/>
</dbReference>
<sequence length="565" mass="60857">MHADLLAALDRPGRDAPPRLSDYDDERASFSLEVPERFNPVLAIVETWAAESPDDPAVLTLDGAGDVVALQSIAELAQASREAARAFLAAGVTKGDHVFIMLPRVPEWYAAMLGAMRIGAVPMPGPNLLTAKDISDRIDRAEAVAAVTDVAGAAKVDAAWGGLTARFCVGAGNHAPEGWTDFGAACAAAGDGETPQDPTHRDDPLLLYFTSGTVSAPKMVQHTQAYGLGHVVTARFWHDLRPGDLHWTVTDTGWAKAAWGGLFGQLHELACIVQVALGKPDADTIFGVLARHGVTSFCAPPTLYRTLVQGDFGKHDLSKLRHCTSAGEPLNPEVIRAWKDGTGGLTVYDGYGQTETCCVVANYRSMEVRPGSMGRPVPGWDMTVVDDDGQPVETGEVGNVVVRHEPVRPVGLFPGYHGDERATEGVFRGPFYYTGDKAALDEDGYFWFEGRGDDVITSSAYRIGPFEVESAVLAHPAVMECAVVGRDDPERTQLVVAICILAPGHEGTPELAKDIQDFVKQQSAPYKYPREVHFVDELPKTVSGKIRRVELRGWLADERLPRGGA</sequence>
<protein>
    <submittedName>
        <fullName evidence="7">AMP-binding protein</fullName>
    </submittedName>
</protein>
<evidence type="ECO:0000256" key="2">
    <source>
        <dbReference type="ARBA" id="ARBA00022598"/>
    </source>
</evidence>
<feature type="domain" description="AMP-dependent synthetase/ligase" evidence="5">
    <location>
        <begin position="46"/>
        <end position="416"/>
    </location>
</feature>
<dbReference type="Gene3D" id="3.40.50.12780">
    <property type="entry name" value="N-terminal domain of ligase-like"/>
    <property type="match status" value="1"/>
</dbReference>
<evidence type="ECO:0000313" key="7">
    <source>
        <dbReference type="EMBL" id="UTI63624.1"/>
    </source>
</evidence>
<dbReference type="Pfam" id="PF00501">
    <property type="entry name" value="AMP-binding"/>
    <property type="match status" value="1"/>
</dbReference>
<dbReference type="EMBL" id="CP098502">
    <property type="protein sequence ID" value="UTI63624.1"/>
    <property type="molecule type" value="Genomic_DNA"/>
</dbReference>
<keyword evidence="2" id="KW-0436">Ligase</keyword>
<evidence type="ECO:0000259" key="5">
    <source>
        <dbReference type="Pfam" id="PF00501"/>
    </source>
</evidence>
<reference evidence="7 8" key="1">
    <citation type="submission" date="2022-06" db="EMBL/GenBank/DDBJ databases">
        <title>Paraconexibacter antarcticus.</title>
        <authorList>
            <person name="Kim C.S."/>
        </authorList>
    </citation>
    <scope>NUCLEOTIDE SEQUENCE [LARGE SCALE GENOMIC DNA]</scope>
    <source>
        <strain evidence="7 8">02-257</strain>
    </source>
</reference>
<dbReference type="Pfam" id="PF13193">
    <property type="entry name" value="AMP-binding_C"/>
    <property type="match status" value="1"/>
</dbReference>
<evidence type="ECO:0000256" key="1">
    <source>
        <dbReference type="ARBA" id="ARBA00006432"/>
    </source>
</evidence>
<dbReference type="InterPro" id="IPR045851">
    <property type="entry name" value="AMP-bd_C_sf"/>
</dbReference>
<gene>
    <name evidence="7" type="ORF">NBH00_20050</name>
</gene>
<organism evidence="7 8">
    <name type="scientific">Paraconexibacter antarcticus</name>
    <dbReference type="NCBI Taxonomy" id="2949664"/>
    <lineage>
        <taxon>Bacteria</taxon>
        <taxon>Bacillati</taxon>
        <taxon>Actinomycetota</taxon>
        <taxon>Thermoleophilia</taxon>
        <taxon>Solirubrobacterales</taxon>
        <taxon>Paraconexibacteraceae</taxon>
        <taxon>Paraconexibacter</taxon>
    </lineage>
</organism>
<dbReference type="PANTHER" id="PTHR43605">
    <property type="entry name" value="ACYL-COENZYME A SYNTHETASE"/>
    <property type="match status" value="1"/>
</dbReference>
<dbReference type="InterPro" id="IPR025110">
    <property type="entry name" value="AMP-bd_C"/>
</dbReference>
<accession>A0ABY5DST4</accession>
<evidence type="ECO:0000259" key="6">
    <source>
        <dbReference type="Pfam" id="PF13193"/>
    </source>
</evidence>
<comment type="similarity">
    <text evidence="1">Belongs to the ATP-dependent AMP-binding enzyme family.</text>
</comment>
<dbReference type="SUPFAM" id="SSF56801">
    <property type="entry name" value="Acetyl-CoA synthetase-like"/>
    <property type="match status" value="1"/>
</dbReference>
<keyword evidence="4" id="KW-0067">ATP-binding</keyword>
<evidence type="ECO:0000313" key="8">
    <source>
        <dbReference type="Proteomes" id="UP001056035"/>
    </source>
</evidence>
<feature type="domain" description="AMP-binding enzyme C-terminal" evidence="6">
    <location>
        <begin position="467"/>
        <end position="545"/>
    </location>
</feature>
<dbReference type="InterPro" id="IPR042099">
    <property type="entry name" value="ANL_N_sf"/>
</dbReference>